<protein>
    <recommendedName>
        <fullName evidence="3">AB hydrolase-1 domain-containing protein</fullName>
    </recommendedName>
</protein>
<dbReference type="GO" id="GO:0009696">
    <property type="term" value="P:salicylic acid metabolic process"/>
    <property type="evidence" value="ECO:0007669"/>
    <property type="project" value="TreeGrafter"/>
</dbReference>
<reference evidence="4 5" key="1">
    <citation type="submission" date="2024-04" db="EMBL/GenBank/DDBJ databases">
        <authorList>
            <person name="Fracassetti M."/>
        </authorList>
    </citation>
    <scope>NUCLEOTIDE SEQUENCE [LARGE SCALE GENOMIC DNA]</scope>
</reference>
<dbReference type="AlphaFoldDB" id="A0AAV2F3I5"/>
<dbReference type="GO" id="GO:0009694">
    <property type="term" value="P:jasmonic acid metabolic process"/>
    <property type="evidence" value="ECO:0007669"/>
    <property type="project" value="TreeGrafter"/>
</dbReference>
<dbReference type="GO" id="GO:0080030">
    <property type="term" value="F:methyl indole-3-acetate esterase activity"/>
    <property type="evidence" value="ECO:0007669"/>
    <property type="project" value="TreeGrafter"/>
</dbReference>
<evidence type="ECO:0000313" key="4">
    <source>
        <dbReference type="EMBL" id="CAL1392245.1"/>
    </source>
</evidence>
<evidence type="ECO:0000259" key="3">
    <source>
        <dbReference type="Pfam" id="PF12697"/>
    </source>
</evidence>
<evidence type="ECO:0000256" key="1">
    <source>
        <dbReference type="ARBA" id="ARBA00022801"/>
    </source>
</evidence>
<feature type="region of interest" description="Disordered" evidence="2">
    <location>
        <begin position="80"/>
        <end position="104"/>
    </location>
</feature>
<name>A0AAV2F3I5_9ROSI</name>
<keyword evidence="5" id="KW-1185">Reference proteome</keyword>
<gene>
    <name evidence="4" type="ORF">LTRI10_LOCUS32907</name>
</gene>
<proteinExistence type="predicted"/>
<dbReference type="FunFam" id="3.40.50.1820:FF:000025">
    <property type="entry name" value="putative methylesterase 11, chloroplastic"/>
    <property type="match status" value="1"/>
</dbReference>
<sequence length="382" mass="41903">MGNLCTCFAPKPAVKRGRSVKRLPANSSSQTASNRWTRVRSARKDSNDSFIQEQALAAALMFRQQNGAGATTAAFDRSVSHRYPNSNAGSKKNPLPRSASSRARSLTDPLLQPHQLVNQDIKLDDLETKHFVLVHGGGFGAWCWYKTIALLEESGFTVTAVDLTGSGVHSFDTNGIASLSQYVKPLTDFLEKLADEEKVILVGHDFGGACISYAMELFPQKISKAIFLAAAMLVDGQSMLDMFSKQSGGNDLMQKAQIFVYANGNDHPPSAIDLDKSLLRDLLFNHSPAKDIALASVSMRLIPFVPVLEKLRLSDAKHGTVRRFYIEAPEDNAIPITLQQTMISSSLPEKVFRLKGADHSPFFSKPQALHKILVEISKMNKA</sequence>
<dbReference type="SUPFAM" id="SSF53474">
    <property type="entry name" value="alpha/beta-Hydrolases"/>
    <property type="match status" value="1"/>
</dbReference>
<dbReference type="Pfam" id="PF12697">
    <property type="entry name" value="Abhydrolase_6"/>
    <property type="match status" value="1"/>
</dbReference>
<keyword evidence="1" id="KW-0378">Hydrolase</keyword>
<feature type="region of interest" description="Disordered" evidence="2">
    <location>
        <begin position="18"/>
        <end position="47"/>
    </location>
</feature>
<feature type="domain" description="AB hydrolase-1" evidence="3">
    <location>
        <begin position="131"/>
        <end position="369"/>
    </location>
</feature>
<dbReference type="GO" id="GO:0080031">
    <property type="term" value="F:methyl salicylate esterase activity"/>
    <property type="evidence" value="ECO:0007669"/>
    <property type="project" value="TreeGrafter"/>
</dbReference>
<dbReference type="GO" id="GO:0080032">
    <property type="term" value="F:methyl jasmonate esterase activity"/>
    <property type="evidence" value="ECO:0007669"/>
    <property type="project" value="TreeGrafter"/>
</dbReference>
<dbReference type="Gene3D" id="3.40.50.1820">
    <property type="entry name" value="alpha/beta hydrolase"/>
    <property type="match status" value="1"/>
</dbReference>
<dbReference type="Proteomes" id="UP001497516">
    <property type="component" value="Chromosome 6"/>
</dbReference>
<evidence type="ECO:0000313" key="5">
    <source>
        <dbReference type="Proteomes" id="UP001497516"/>
    </source>
</evidence>
<feature type="compositionally biased region" description="Polar residues" evidence="2">
    <location>
        <begin position="25"/>
        <end position="36"/>
    </location>
</feature>
<dbReference type="EMBL" id="OZ034819">
    <property type="protein sequence ID" value="CAL1392245.1"/>
    <property type="molecule type" value="Genomic_DNA"/>
</dbReference>
<organism evidence="4 5">
    <name type="scientific">Linum trigynum</name>
    <dbReference type="NCBI Taxonomy" id="586398"/>
    <lineage>
        <taxon>Eukaryota</taxon>
        <taxon>Viridiplantae</taxon>
        <taxon>Streptophyta</taxon>
        <taxon>Embryophyta</taxon>
        <taxon>Tracheophyta</taxon>
        <taxon>Spermatophyta</taxon>
        <taxon>Magnoliopsida</taxon>
        <taxon>eudicotyledons</taxon>
        <taxon>Gunneridae</taxon>
        <taxon>Pentapetalae</taxon>
        <taxon>rosids</taxon>
        <taxon>fabids</taxon>
        <taxon>Malpighiales</taxon>
        <taxon>Linaceae</taxon>
        <taxon>Linum</taxon>
    </lineage>
</organism>
<accession>A0AAV2F3I5</accession>
<dbReference type="PANTHER" id="PTHR10992:SF872">
    <property type="entry name" value="METHYLESTERASE 11, CHLOROPLASTIC-RELATED"/>
    <property type="match status" value="1"/>
</dbReference>
<dbReference type="InterPro" id="IPR000073">
    <property type="entry name" value="AB_hydrolase_1"/>
</dbReference>
<evidence type="ECO:0000256" key="2">
    <source>
        <dbReference type="SAM" id="MobiDB-lite"/>
    </source>
</evidence>
<dbReference type="InterPro" id="IPR029058">
    <property type="entry name" value="AB_hydrolase_fold"/>
</dbReference>
<dbReference type="PANTHER" id="PTHR10992">
    <property type="entry name" value="METHYLESTERASE FAMILY MEMBER"/>
    <property type="match status" value="1"/>
</dbReference>
<dbReference type="InterPro" id="IPR045889">
    <property type="entry name" value="MES/HNL"/>
</dbReference>